<comment type="catalytic activity">
    <reaction evidence="3">
        <text>3',5'-cyclic UMP + H2O = UMP + H(+)</text>
        <dbReference type="Rhea" id="RHEA:70575"/>
        <dbReference type="ChEBI" id="CHEBI:15377"/>
        <dbReference type="ChEBI" id="CHEBI:15378"/>
        <dbReference type="ChEBI" id="CHEBI:57865"/>
        <dbReference type="ChEBI" id="CHEBI:184387"/>
    </reaction>
    <physiologicalReaction direction="left-to-right" evidence="3">
        <dbReference type="Rhea" id="RHEA:70576"/>
    </physiologicalReaction>
</comment>
<dbReference type="InterPro" id="IPR050855">
    <property type="entry name" value="NDM-1-like"/>
</dbReference>
<dbReference type="Proteomes" id="UP000318102">
    <property type="component" value="Unassembled WGS sequence"/>
</dbReference>
<sequence length="307" mass="34593">MKENNLELINGNSYLFEEDLTVGVYINKSNQSAVLIDSGANKDVAKRIDQALKQNGCQLAVIILTHGHQAQLGGVSYFKQKYKHIKVYATSWTAQFMEKRALENWLSGHIPCVTKEYEHNESVDMITDIIPYRDRQLVIEQASFSIVTLPGHFPGMIGIITPDQVFYCGDAVFGDKTLMKQKLLYYTDVKGARASLRKIAQSKRYAYIVSHGGKCKDIASLVQQHQQLIDETSQFILGLIREQPMTLESIVQKVMNEYQLQNKSAHFALANSIVRSYLTELSDSSKVRATVNDGILQYYARTSAALL</sequence>
<evidence type="ECO:0000256" key="3">
    <source>
        <dbReference type="ARBA" id="ARBA00048505"/>
    </source>
</evidence>
<dbReference type="SMART" id="SM00849">
    <property type="entry name" value="Lactamase_B"/>
    <property type="match status" value="1"/>
</dbReference>
<dbReference type="PANTHER" id="PTHR42951">
    <property type="entry name" value="METALLO-BETA-LACTAMASE DOMAIN-CONTAINING"/>
    <property type="match status" value="1"/>
</dbReference>
<evidence type="ECO:0000256" key="1">
    <source>
        <dbReference type="ARBA" id="ARBA00034221"/>
    </source>
</evidence>
<dbReference type="SUPFAM" id="SSF56281">
    <property type="entry name" value="Metallo-hydrolase/oxidoreductase"/>
    <property type="match status" value="1"/>
</dbReference>
<keyword evidence="6" id="KW-1185">Reference proteome</keyword>
<dbReference type="AlphaFoldDB" id="A0A559J2G7"/>
<dbReference type="CDD" id="cd07743">
    <property type="entry name" value="metallo-hydrolase-like_MBL-fold"/>
    <property type="match status" value="1"/>
</dbReference>
<evidence type="ECO:0000313" key="5">
    <source>
        <dbReference type="EMBL" id="TVX94077.1"/>
    </source>
</evidence>
<reference evidence="5 6" key="1">
    <citation type="submission" date="2019-07" db="EMBL/GenBank/DDBJ databases">
        <authorList>
            <person name="Kim J."/>
        </authorList>
    </citation>
    <scope>NUCLEOTIDE SEQUENCE [LARGE SCALE GENOMIC DNA]</scope>
    <source>
        <strain evidence="5 6">N4</strain>
    </source>
</reference>
<evidence type="ECO:0000259" key="4">
    <source>
        <dbReference type="SMART" id="SM00849"/>
    </source>
</evidence>
<proteinExistence type="predicted"/>
<dbReference type="Pfam" id="PF00753">
    <property type="entry name" value="Lactamase_B"/>
    <property type="match status" value="1"/>
</dbReference>
<dbReference type="OrthoDB" id="11380at2"/>
<dbReference type="InterPro" id="IPR036866">
    <property type="entry name" value="RibonucZ/Hydroxyglut_hydro"/>
</dbReference>
<dbReference type="RefSeq" id="WP_144991174.1">
    <property type="nucleotide sequence ID" value="NZ_VNJK01000001.1"/>
</dbReference>
<feature type="domain" description="Metallo-beta-lactamase" evidence="4">
    <location>
        <begin position="20"/>
        <end position="211"/>
    </location>
</feature>
<evidence type="ECO:0000313" key="6">
    <source>
        <dbReference type="Proteomes" id="UP000318102"/>
    </source>
</evidence>
<dbReference type="PANTHER" id="PTHR42951:SF14">
    <property type="entry name" value="METALLO-BETA-LACTAMASE SUPERFAMILY PROTEIN"/>
    <property type="match status" value="1"/>
</dbReference>
<gene>
    <name evidence="5" type="ORF">FPZ44_14050</name>
</gene>
<name>A0A559J2G7_9BACL</name>
<evidence type="ECO:0000256" key="2">
    <source>
        <dbReference type="ARBA" id="ARBA00034301"/>
    </source>
</evidence>
<comment type="caution">
    <text evidence="5">The sequence shown here is derived from an EMBL/GenBank/DDBJ whole genome shotgun (WGS) entry which is preliminary data.</text>
</comment>
<dbReference type="InterPro" id="IPR001279">
    <property type="entry name" value="Metallo-B-lactamas"/>
</dbReference>
<protein>
    <submittedName>
        <fullName evidence="5">MBL fold metallo-hydrolase</fullName>
    </submittedName>
</protein>
<organism evidence="5 6">
    <name type="scientific">Paenibacillus agilis</name>
    <dbReference type="NCBI Taxonomy" id="3020863"/>
    <lineage>
        <taxon>Bacteria</taxon>
        <taxon>Bacillati</taxon>
        <taxon>Bacillota</taxon>
        <taxon>Bacilli</taxon>
        <taxon>Bacillales</taxon>
        <taxon>Paenibacillaceae</taxon>
        <taxon>Paenibacillus</taxon>
    </lineage>
</organism>
<comment type="catalytic activity">
    <reaction evidence="1">
        <text>3',5'-cyclic CMP + H2O = CMP + H(+)</text>
        <dbReference type="Rhea" id="RHEA:72675"/>
        <dbReference type="ChEBI" id="CHEBI:15377"/>
        <dbReference type="ChEBI" id="CHEBI:15378"/>
        <dbReference type="ChEBI" id="CHEBI:58003"/>
        <dbReference type="ChEBI" id="CHEBI:60377"/>
    </reaction>
    <physiologicalReaction direction="left-to-right" evidence="1">
        <dbReference type="Rhea" id="RHEA:72676"/>
    </physiologicalReaction>
</comment>
<accession>A0A559J2G7</accession>
<dbReference type="EMBL" id="VNJK01000001">
    <property type="protein sequence ID" value="TVX94077.1"/>
    <property type="molecule type" value="Genomic_DNA"/>
</dbReference>
<comment type="function">
    <text evidence="2">Counteracts the endogenous Pycsar antiviral defense system. Phosphodiesterase that enables metal-dependent hydrolysis of host cyclic nucleotide Pycsar defense signals such as cCMP and cUMP.</text>
</comment>
<dbReference type="Gene3D" id="3.60.15.10">
    <property type="entry name" value="Ribonuclease Z/Hydroxyacylglutathione hydrolase-like"/>
    <property type="match status" value="1"/>
</dbReference>